<dbReference type="InterPro" id="IPR037038">
    <property type="entry name" value="HepT-like_sf"/>
</dbReference>
<keyword evidence="3" id="KW-0540">Nuclease</keyword>
<keyword evidence="4" id="KW-0547">Nucleotide-binding</keyword>
<proteinExistence type="inferred from homology"/>
<name>A0A1Q9W2Z3_9MYCO</name>
<keyword evidence="8" id="KW-1185">Reference proteome</keyword>
<reference evidence="7 8" key="1">
    <citation type="submission" date="2016-10" db="EMBL/GenBank/DDBJ databases">
        <title>Evaluation of Human, Animal and Environmental Mycobacterium chelonae Isolates by Core Genome Phylogenomic Analysis, Targeted Gene Comparison, and Anti-microbial Susceptibility Patterns: A Tale of Mistaken Identities.</title>
        <authorList>
            <person name="Fogelson S.B."/>
            <person name="Camus A.C."/>
            <person name="Lorenz W."/>
            <person name="Vasireddy R."/>
            <person name="Vasireddy S."/>
            <person name="Smith T."/>
            <person name="Brown-Elliott B.A."/>
            <person name="Wallace R.J.Jr."/>
            <person name="Hasan N.A."/>
            <person name="Reischl U."/>
            <person name="Sanchez S."/>
        </authorList>
    </citation>
    <scope>NUCLEOTIDE SEQUENCE [LARGE SCALE GENOMIC DNA]</scope>
    <source>
        <strain evidence="7 8">24999</strain>
    </source>
</reference>
<protein>
    <recommendedName>
        <fullName evidence="9">DUF86 domain-containing protein</fullName>
    </recommendedName>
</protein>
<evidence type="ECO:0000256" key="6">
    <source>
        <dbReference type="ARBA" id="ARBA00024207"/>
    </source>
</evidence>
<evidence type="ECO:0000256" key="5">
    <source>
        <dbReference type="ARBA" id="ARBA00022801"/>
    </source>
</evidence>
<accession>A0A1S1JUS1</accession>
<organism evidence="7 8">
    <name type="scientific">Mycobacterium syngnathidarum</name>
    <dbReference type="NCBI Taxonomy" id="1908205"/>
    <lineage>
        <taxon>Bacteria</taxon>
        <taxon>Bacillati</taxon>
        <taxon>Actinomycetota</taxon>
        <taxon>Actinomycetes</taxon>
        <taxon>Mycobacteriales</taxon>
        <taxon>Mycobacteriaceae</taxon>
        <taxon>Mycobacterium</taxon>
    </lineage>
</organism>
<evidence type="ECO:0000256" key="3">
    <source>
        <dbReference type="ARBA" id="ARBA00022722"/>
    </source>
</evidence>
<dbReference type="RefSeq" id="WP_070187342.1">
    <property type="nucleotide sequence ID" value="NZ_MLCL01000089.1"/>
</dbReference>
<evidence type="ECO:0000256" key="4">
    <source>
        <dbReference type="ARBA" id="ARBA00022741"/>
    </source>
</evidence>
<keyword evidence="2" id="KW-1277">Toxin-antitoxin system</keyword>
<dbReference type="STRING" id="1908205.BKG60_25645"/>
<evidence type="ECO:0000256" key="1">
    <source>
        <dbReference type="ARBA" id="ARBA00022553"/>
    </source>
</evidence>
<evidence type="ECO:0000256" key="2">
    <source>
        <dbReference type="ARBA" id="ARBA00022649"/>
    </source>
</evidence>
<dbReference type="OrthoDB" id="159782at2"/>
<sequence length="114" mass="13043">MPRDARKYLWDARQAVMLVRQFSDGKTFADYQADAFLRSAVERQLEIVGEALNQLSKADKVISAQIPELSRIVAFRNILIHGYADVDDALVWQVIVDKLPELENVLRYLLPGQQ</sequence>
<comment type="caution">
    <text evidence="7">The sequence shown here is derived from an EMBL/GenBank/DDBJ whole genome shotgun (WGS) entry which is preliminary data.</text>
</comment>
<evidence type="ECO:0000313" key="7">
    <source>
        <dbReference type="EMBL" id="OHT93667.1"/>
    </source>
</evidence>
<dbReference type="GO" id="GO:0016787">
    <property type="term" value="F:hydrolase activity"/>
    <property type="evidence" value="ECO:0007669"/>
    <property type="project" value="UniProtKB-KW"/>
</dbReference>
<dbReference type="GO" id="GO:0000166">
    <property type="term" value="F:nucleotide binding"/>
    <property type="evidence" value="ECO:0007669"/>
    <property type="project" value="UniProtKB-KW"/>
</dbReference>
<dbReference type="InterPro" id="IPR051813">
    <property type="entry name" value="HepT_RNase_toxin"/>
</dbReference>
<dbReference type="AlphaFoldDB" id="A0A1Q9W2Z3"/>
<comment type="similarity">
    <text evidence="6">Belongs to the HepT RNase toxin family.</text>
</comment>
<dbReference type="PANTHER" id="PTHR34139">
    <property type="entry name" value="UPF0331 PROTEIN MJ0127"/>
    <property type="match status" value="1"/>
</dbReference>
<dbReference type="GO" id="GO:0110001">
    <property type="term" value="C:toxin-antitoxin complex"/>
    <property type="evidence" value="ECO:0007669"/>
    <property type="project" value="InterPro"/>
</dbReference>
<dbReference type="PANTHER" id="PTHR34139:SF1">
    <property type="entry name" value="RNASE MJ1380-RELATED"/>
    <property type="match status" value="1"/>
</dbReference>
<dbReference type="GO" id="GO:0004540">
    <property type="term" value="F:RNA nuclease activity"/>
    <property type="evidence" value="ECO:0007669"/>
    <property type="project" value="InterPro"/>
</dbReference>
<gene>
    <name evidence="7" type="ORF">BKG61_20085</name>
</gene>
<dbReference type="EMBL" id="MLHV01000020">
    <property type="protein sequence ID" value="OHT93667.1"/>
    <property type="molecule type" value="Genomic_DNA"/>
</dbReference>
<dbReference type="InterPro" id="IPR008201">
    <property type="entry name" value="HepT-like"/>
</dbReference>
<accession>A0A1Q9W2Z3</accession>
<keyword evidence="1" id="KW-0597">Phosphoprotein</keyword>
<dbReference type="Gene3D" id="1.20.120.580">
    <property type="entry name" value="bsu32300-like"/>
    <property type="match status" value="1"/>
</dbReference>
<evidence type="ECO:0008006" key="9">
    <source>
        <dbReference type="Google" id="ProtNLM"/>
    </source>
</evidence>
<evidence type="ECO:0000313" key="8">
    <source>
        <dbReference type="Proteomes" id="UP000179636"/>
    </source>
</evidence>
<dbReference type="Pfam" id="PF01934">
    <property type="entry name" value="HepT-like"/>
    <property type="match status" value="1"/>
</dbReference>
<dbReference type="Proteomes" id="UP000179636">
    <property type="component" value="Unassembled WGS sequence"/>
</dbReference>
<keyword evidence="5" id="KW-0378">Hydrolase</keyword>